<dbReference type="InterPro" id="IPR002213">
    <property type="entry name" value="UDP_glucos_trans"/>
</dbReference>
<dbReference type="PANTHER" id="PTHR48048">
    <property type="entry name" value="GLYCOSYLTRANSFERASE"/>
    <property type="match status" value="1"/>
</dbReference>
<dbReference type="PANTHER" id="PTHR48048:SF45">
    <property type="entry name" value="GLYCOSYLTRANSFERASE"/>
    <property type="match status" value="1"/>
</dbReference>
<sequence length="183" mass="20659">MMIEGNRKGLEESGSRFLWSLKRRENSDREERKYFEGFLEMTNGIGRVMGWAPQAAVLAHPAVGGFVSHCGWNSTMESAWFGVPMAAFPMHAEQQLNAFYLVKEMGMAFDYQMDFTGEKPPESVGWEVIAAAIRRLMAEEGGSGVRRKVEEMGRKAREALMEDGSSYNALTLFIEDVMRNIDN</sequence>
<gene>
    <name evidence="4" type="ORF">SASPL_133092</name>
</gene>
<reference evidence="4" key="1">
    <citation type="submission" date="2018-01" db="EMBL/GenBank/DDBJ databases">
        <authorList>
            <person name="Mao J.F."/>
        </authorList>
    </citation>
    <scope>NUCLEOTIDE SEQUENCE</scope>
    <source>
        <strain evidence="4">Huo1</strain>
        <tissue evidence="4">Leaf</tissue>
    </source>
</reference>
<evidence type="ECO:0008006" key="6">
    <source>
        <dbReference type="Google" id="ProtNLM"/>
    </source>
</evidence>
<comment type="similarity">
    <text evidence="1 3">Belongs to the UDP-glycosyltransferase family.</text>
</comment>
<keyword evidence="3" id="KW-0328">Glycosyltransferase</keyword>
<dbReference type="FunFam" id="3.40.50.2000:FF:000056">
    <property type="entry name" value="Glycosyltransferase"/>
    <property type="match status" value="1"/>
</dbReference>
<dbReference type="InterPro" id="IPR035595">
    <property type="entry name" value="UDP_glycos_trans_CS"/>
</dbReference>
<proteinExistence type="inferred from homology"/>
<organism evidence="4">
    <name type="scientific">Salvia splendens</name>
    <name type="common">Scarlet sage</name>
    <dbReference type="NCBI Taxonomy" id="180675"/>
    <lineage>
        <taxon>Eukaryota</taxon>
        <taxon>Viridiplantae</taxon>
        <taxon>Streptophyta</taxon>
        <taxon>Embryophyta</taxon>
        <taxon>Tracheophyta</taxon>
        <taxon>Spermatophyta</taxon>
        <taxon>Magnoliopsida</taxon>
        <taxon>eudicotyledons</taxon>
        <taxon>Gunneridae</taxon>
        <taxon>Pentapetalae</taxon>
        <taxon>asterids</taxon>
        <taxon>lamiids</taxon>
        <taxon>Lamiales</taxon>
        <taxon>Lamiaceae</taxon>
        <taxon>Nepetoideae</taxon>
        <taxon>Mentheae</taxon>
        <taxon>Salviinae</taxon>
        <taxon>Salvia</taxon>
        <taxon>Salvia subgen. Calosphace</taxon>
        <taxon>core Calosphace</taxon>
    </lineage>
</organism>
<dbReference type="AlphaFoldDB" id="A0A8X8X360"/>
<evidence type="ECO:0000313" key="4">
    <source>
        <dbReference type="EMBL" id="KAG6405502.1"/>
    </source>
</evidence>
<dbReference type="EMBL" id="PNBA02000012">
    <property type="protein sequence ID" value="KAG6405502.1"/>
    <property type="molecule type" value="Genomic_DNA"/>
</dbReference>
<name>A0A8X8X360_SALSN</name>
<keyword evidence="2 3" id="KW-0808">Transferase</keyword>
<accession>A0A8X8X360</accession>
<reference evidence="4" key="2">
    <citation type="submission" date="2020-08" db="EMBL/GenBank/DDBJ databases">
        <title>Plant Genome Project.</title>
        <authorList>
            <person name="Zhang R.-G."/>
        </authorList>
    </citation>
    <scope>NUCLEOTIDE SEQUENCE</scope>
    <source>
        <strain evidence="4">Huo1</strain>
        <tissue evidence="4">Leaf</tissue>
    </source>
</reference>
<evidence type="ECO:0000313" key="5">
    <source>
        <dbReference type="Proteomes" id="UP000298416"/>
    </source>
</evidence>
<keyword evidence="5" id="KW-1185">Reference proteome</keyword>
<dbReference type="PROSITE" id="PS00375">
    <property type="entry name" value="UDPGT"/>
    <property type="match status" value="1"/>
</dbReference>
<evidence type="ECO:0000256" key="3">
    <source>
        <dbReference type="RuleBase" id="RU003718"/>
    </source>
</evidence>
<protein>
    <recommendedName>
        <fullName evidence="6">UDP-glycosyltransferases domain-containing protein</fullName>
    </recommendedName>
</protein>
<dbReference type="GO" id="GO:0035251">
    <property type="term" value="F:UDP-glucosyltransferase activity"/>
    <property type="evidence" value="ECO:0007669"/>
    <property type="project" value="InterPro"/>
</dbReference>
<dbReference type="SUPFAM" id="SSF53756">
    <property type="entry name" value="UDP-Glycosyltransferase/glycogen phosphorylase"/>
    <property type="match status" value="1"/>
</dbReference>
<evidence type="ECO:0000256" key="2">
    <source>
        <dbReference type="ARBA" id="ARBA00022679"/>
    </source>
</evidence>
<comment type="caution">
    <text evidence="4">The sequence shown here is derived from an EMBL/GenBank/DDBJ whole genome shotgun (WGS) entry which is preliminary data.</text>
</comment>
<dbReference type="Gene3D" id="3.40.50.2000">
    <property type="entry name" value="Glycogen Phosphorylase B"/>
    <property type="match status" value="1"/>
</dbReference>
<evidence type="ECO:0000256" key="1">
    <source>
        <dbReference type="ARBA" id="ARBA00009995"/>
    </source>
</evidence>
<dbReference type="InterPro" id="IPR050481">
    <property type="entry name" value="UDP-glycosyltransf_plant"/>
</dbReference>
<dbReference type="CDD" id="cd03784">
    <property type="entry name" value="GT1_Gtf-like"/>
    <property type="match status" value="1"/>
</dbReference>
<dbReference type="Pfam" id="PF00201">
    <property type="entry name" value="UDPGT"/>
    <property type="match status" value="1"/>
</dbReference>
<dbReference type="Proteomes" id="UP000298416">
    <property type="component" value="Unassembled WGS sequence"/>
</dbReference>